<sequence length="458" mass="52685">MADVPTTPQTEPGIQYVGPENRVTWVEPPYQLRKYEPLRERYSLIRNGIDPDEHARQQAEKRKRQAAEEGDDEDSNGGNAPPAKRVHKTRSIQRQKRMERAKRPPVKKAHNYTPDYRFYLKGGDVYFVIEDTIFCVHKKKLTSSGGYLKDILDGGLVLAPEEVIRGRPVFHLDILGITLRQFRFFLAHLYRTIMIRQILPSGKPLLYFEAALEVLAASVRLDHHEAREAAIEGLETLFPTKGVPVIFKPAISGLRNKEEEQNFYRIFPLQALPVIQEYWVPAMLPMAYYHAAQLSREDLLNGVKVGDKLIKMDRSFAEVALKGHETLKVDRDTLLFKWLHDLVEGELKLGPRKVIPTCVDQNMRGNLACFPFLQRLLNQSNENLYIHGTNSLEGFTDKAKEIIAEHLCYHCLEHVLMQADRCLAASWWNLPKCFGLQPWEVLQKWQKSLAEGFTGNYN</sequence>
<accession>A0A409XSI1</accession>
<organism evidence="3 4">
    <name type="scientific">Psilocybe cyanescens</name>
    <dbReference type="NCBI Taxonomy" id="93625"/>
    <lineage>
        <taxon>Eukaryota</taxon>
        <taxon>Fungi</taxon>
        <taxon>Dikarya</taxon>
        <taxon>Basidiomycota</taxon>
        <taxon>Agaricomycotina</taxon>
        <taxon>Agaricomycetes</taxon>
        <taxon>Agaricomycetidae</taxon>
        <taxon>Agaricales</taxon>
        <taxon>Agaricineae</taxon>
        <taxon>Strophariaceae</taxon>
        <taxon>Psilocybe</taxon>
    </lineage>
</organism>
<feature type="region of interest" description="Disordered" evidence="1">
    <location>
        <begin position="1"/>
        <end position="30"/>
    </location>
</feature>
<feature type="domain" description="BTB" evidence="2">
    <location>
        <begin position="123"/>
        <end position="190"/>
    </location>
</feature>
<dbReference type="AlphaFoldDB" id="A0A409XSI1"/>
<dbReference type="OrthoDB" id="3036049at2759"/>
<evidence type="ECO:0000259" key="2">
    <source>
        <dbReference type="PROSITE" id="PS50097"/>
    </source>
</evidence>
<proteinExistence type="predicted"/>
<dbReference type="InterPro" id="IPR000210">
    <property type="entry name" value="BTB/POZ_dom"/>
</dbReference>
<dbReference type="InParanoid" id="A0A409XSI1"/>
<feature type="region of interest" description="Disordered" evidence="1">
    <location>
        <begin position="46"/>
        <end position="108"/>
    </location>
</feature>
<feature type="compositionally biased region" description="Basic residues" evidence="1">
    <location>
        <begin position="84"/>
        <end position="95"/>
    </location>
</feature>
<dbReference type="Proteomes" id="UP000283269">
    <property type="component" value="Unassembled WGS sequence"/>
</dbReference>
<feature type="compositionally biased region" description="Basic and acidic residues" evidence="1">
    <location>
        <begin position="46"/>
        <end position="60"/>
    </location>
</feature>
<gene>
    <name evidence="3" type="ORF">CVT25_012747</name>
</gene>
<dbReference type="EMBL" id="NHYD01000644">
    <property type="protein sequence ID" value="PPQ93688.1"/>
    <property type="molecule type" value="Genomic_DNA"/>
</dbReference>
<protein>
    <recommendedName>
        <fullName evidence="2">BTB domain-containing protein</fullName>
    </recommendedName>
</protein>
<reference evidence="3 4" key="1">
    <citation type="journal article" date="2018" name="Evol. Lett.">
        <title>Horizontal gene cluster transfer increased hallucinogenic mushroom diversity.</title>
        <authorList>
            <person name="Reynolds H.T."/>
            <person name="Vijayakumar V."/>
            <person name="Gluck-Thaler E."/>
            <person name="Korotkin H.B."/>
            <person name="Matheny P.B."/>
            <person name="Slot J.C."/>
        </authorList>
    </citation>
    <scope>NUCLEOTIDE SEQUENCE [LARGE SCALE GENOMIC DNA]</scope>
    <source>
        <strain evidence="3 4">2631</strain>
    </source>
</reference>
<feature type="compositionally biased region" description="Polar residues" evidence="1">
    <location>
        <begin position="1"/>
        <end position="12"/>
    </location>
</feature>
<dbReference type="CDD" id="cd18186">
    <property type="entry name" value="BTB_POZ_ZBTB_KLHL-like"/>
    <property type="match status" value="1"/>
</dbReference>
<name>A0A409XSI1_PSICY</name>
<comment type="caution">
    <text evidence="3">The sequence shown here is derived from an EMBL/GenBank/DDBJ whole genome shotgun (WGS) entry which is preliminary data.</text>
</comment>
<evidence type="ECO:0000313" key="4">
    <source>
        <dbReference type="Proteomes" id="UP000283269"/>
    </source>
</evidence>
<dbReference type="PROSITE" id="PS50097">
    <property type="entry name" value="BTB"/>
    <property type="match status" value="1"/>
</dbReference>
<evidence type="ECO:0000313" key="3">
    <source>
        <dbReference type="EMBL" id="PPQ93688.1"/>
    </source>
</evidence>
<keyword evidence="4" id="KW-1185">Reference proteome</keyword>
<evidence type="ECO:0000256" key="1">
    <source>
        <dbReference type="SAM" id="MobiDB-lite"/>
    </source>
</evidence>